<reference evidence="1" key="1">
    <citation type="submission" date="2022-02" db="EMBL/GenBank/DDBJ databases">
        <title>Plant Genome Project.</title>
        <authorList>
            <person name="Zhang R.-G."/>
        </authorList>
    </citation>
    <scope>NUCLEOTIDE SEQUENCE</scope>
    <source>
        <strain evidence="1">AT1</strain>
    </source>
</reference>
<proteinExistence type="predicted"/>
<organism evidence="1 2">
    <name type="scientific">Rhododendron molle</name>
    <name type="common">Chinese azalea</name>
    <name type="synonym">Azalea mollis</name>
    <dbReference type="NCBI Taxonomy" id="49168"/>
    <lineage>
        <taxon>Eukaryota</taxon>
        <taxon>Viridiplantae</taxon>
        <taxon>Streptophyta</taxon>
        <taxon>Embryophyta</taxon>
        <taxon>Tracheophyta</taxon>
        <taxon>Spermatophyta</taxon>
        <taxon>Magnoliopsida</taxon>
        <taxon>eudicotyledons</taxon>
        <taxon>Gunneridae</taxon>
        <taxon>Pentapetalae</taxon>
        <taxon>asterids</taxon>
        <taxon>Ericales</taxon>
        <taxon>Ericaceae</taxon>
        <taxon>Ericoideae</taxon>
        <taxon>Rhodoreae</taxon>
        <taxon>Rhododendron</taxon>
    </lineage>
</organism>
<sequence>MEFYSVAINDDVSIREDGTVRVLTPIKVANVPLHGGFATVDNKLYCIGVLKFNCDGAYTSSCSKAAFGHIAKDSGGLAQFWQVGRVSVSSAISTEAWALRIACIAAMEKGHAKVVFEFRGIQKWCLNRIACISLPV</sequence>
<protein>
    <submittedName>
        <fullName evidence="1">Uncharacterized protein</fullName>
    </submittedName>
</protein>
<evidence type="ECO:0000313" key="1">
    <source>
        <dbReference type="EMBL" id="KAI8548734.1"/>
    </source>
</evidence>
<comment type="caution">
    <text evidence="1">The sequence shown here is derived from an EMBL/GenBank/DDBJ whole genome shotgun (WGS) entry which is preliminary data.</text>
</comment>
<evidence type="ECO:0000313" key="2">
    <source>
        <dbReference type="Proteomes" id="UP001062846"/>
    </source>
</evidence>
<dbReference type="Proteomes" id="UP001062846">
    <property type="component" value="Chromosome 7"/>
</dbReference>
<gene>
    <name evidence="1" type="ORF">RHMOL_Rhmol07G0296400</name>
</gene>
<accession>A0ACC0N771</accession>
<keyword evidence="2" id="KW-1185">Reference proteome</keyword>
<dbReference type="EMBL" id="CM046394">
    <property type="protein sequence ID" value="KAI8548734.1"/>
    <property type="molecule type" value="Genomic_DNA"/>
</dbReference>
<name>A0ACC0N771_RHOML</name>